<dbReference type="InterPro" id="IPR002628">
    <property type="entry name" value="PsbO"/>
</dbReference>
<feature type="signal peptide" evidence="7">
    <location>
        <begin position="1"/>
        <end position="18"/>
    </location>
</feature>
<keyword evidence="4" id="KW-0793">Thylakoid</keyword>
<evidence type="ECO:0000256" key="6">
    <source>
        <dbReference type="ARBA" id="ARBA00023276"/>
    </source>
</evidence>
<comment type="caution">
    <text evidence="8">The sequence shown here is derived from an EMBL/GenBank/DDBJ whole genome shotgun (WGS) entry which is preliminary data.</text>
</comment>
<dbReference type="Gene3D" id="2.40.160.30">
    <property type="entry name" value="Photosystem II, cytochrome c-550 precursor"/>
    <property type="match status" value="1"/>
</dbReference>
<dbReference type="PANTHER" id="PTHR34058">
    <property type="entry name" value="OXYGEN-EVOLVING ENHANCER PROTEIN 1-2, CHLOROPLASTIC"/>
    <property type="match status" value="1"/>
</dbReference>
<keyword evidence="6" id="KW-0604">Photosystem II</keyword>
<dbReference type="EMBL" id="JAGTXO010000038">
    <property type="protein sequence ID" value="KAG8459692.1"/>
    <property type="molecule type" value="Genomic_DNA"/>
</dbReference>
<organism evidence="8 9">
    <name type="scientific">Diacronema lutheri</name>
    <name type="common">Unicellular marine alga</name>
    <name type="synonym">Monochrysis lutheri</name>
    <dbReference type="NCBI Taxonomy" id="2081491"/>
    <lineage>
        <taxon>Eukaryota</taxon>
        <taxon>Haptista</taxon>
        <taxon>Haptophyta</taxon>
        <taxon>Pavlovophyceae</taxon>
        <taxon>Pavlovales</taxon>
        <taxon>Pavlovaceae</taxon>
        <taxon>Diacronema</taxon>
    </lineage>
</organism>
<sequence>MPRRVLVASLALVAGASALQTGVQSAFRASAKAAVSRAAESASAAALAAVFAAALVAPDAAQALSKETYNSLTYDQIKGTGLANKCPDVTPGAGNINLGGKLNKFDEFCMQPTEVSILETVTDKKGVTKTEIIPSKMMTRQTGTLAMVEGDLVTDGGKVVLKEKDGIDYAASTVQTPGGERVPYLFTVKGLIAKGTEGSVKPGLKLSGDYIVPSYRTGLFLDPKGRGTTTGYDQAVALPALQAGGDDELFKENNKKFEVLSGSTELTVTGVDAATGDFGGTFVSKQASDTDMGSKAPKTILLKGVWTAHIPGIDE</sequence>
<evidence type="ECO:0000256" key="7">
    <source>
        <dbReference type="SAM" id="SignalP"/>
    </source>
</evidence>
<dbReference type="Gene3D" id="3.30.2050.10">
    <property type="entry name" value="photosynthetic oxygen evolving center domain"/>
    <property type="match status" value="1"/>
</dbReference>
<comment type="subcellular location">
    <subcellularLocation>
        <location evidence="1">Membrane</location>
    </subcellularLocation>
</comment>
<keyword evidence="3" id="KW-0602">Photosynthesis</keyword>
<dbReference type="GO" id="GO:0042549">
    <property type="term" value="P:photosystem II stabilization"/>
    <property type="evidence" value="ECO:0007669"/>
    <property type="project" value="InterPro"/>
</dbReference>
<dbReference type="Pfam" id="PF01716">
    <property type="entry name" value="MSP"/>
    <property type="match status" value="1"/>
</dbReference>
<name>A0A8J5XF61_DIALT</name>
<protein>
    <submittedName>
        <fullName evidence="8">Uncharacterized protein</fullName>
    </submittedName>
</protein>
<feature type="chain" id="PRO_5035165736" evidence="7">
    <location>
        <begin position="19"/>
        <end position="315"/>
    </location>
</feature>
<evidence type="ECO:0000313" key="9">
    <source>
        <dbReference type="Proteomes" id="UP000751190"/>
    </source>
</evidence>
<evidence type="ECO:0000256" key="3">
    <source>
        <dbReference type="ARBA" id="ARBA00022531"/>
    </source>
</evidence>
<dbReference type="OMA" id="GKANDCP"/>
<evidence type="ECO:0000313" key="8">
    <source>
        <dbReference type="EMBL" id="KAG8459692.1"/>
    </source>
</evidence>
<dbReference type="GO" id="GO:0009523">
    <property type="term" value="C:photosystem II"/>
    <property type="evidence" value="ECO:0007669"/>
    <property type="project" value="UniProtKB-KW"/>
</dbReference>
<comment type="similarity">
    <text evidence="2">Belongs to the PsbO family.</text>
</comment>
<proteinExistence type="inferred from homology"/>
<keyword evidence="7" id="KW-0732">Signal</keyword>
<keyword evidence="5" id="KW-0472">Membrane</keyword>
<dbReference type="InterPro" id="IPR011250">
    <property type="entry name" value="OMP/PagP_B-barrel"/>
</dbReference>
<dbReference type="GO" id="GO:0010207">
    <property type="term" value="P:photosystem II assembly"/>
    <property type="evidence" value="ECO:0007669"/>
    <property type="project" value="InterPro"/>
</dbReference>
<reference evidence="8" key="1">
    <citation type="submission" date="2021-05" db="EMBL/GenBank/DDBJ databases">
        <title>The genome of the haptophyte Pavlova lutheri (Diacronema luteri, Pavlovales) - a model for lipid biosynthesis in eukaryotic algae.</title>
        <authorList>
            <person name="Hulatt C.J."/>
            <person name="Posewitz M.C."/>
        </authorList>
    </citation>
    <scope>NUCLEOTIDE SEQUENCE</scope>
    <source>
        <strain evidence="8">NIVA-4/92</strain>
    </source>
</reference>
<gene>
    <name evidence="8" type="ORF">KFE25_003144</name>
</gene>
<evidence type="ECO:0000256" key="1">
    <source>
        <dbReference type="ARBA" id="ARBA00004370"/>
    </source>
</evidence>
<dbReference type="SUPFAM" id="SSF56925">
    <property type="entry name" value="OMPA-like"/>
    <property type="match status" value="1"/>
</dbReference>
<dbReference type="AlphaFoldDB" id="A0A8J5XF61"/>
<dbReference type="Proteomes" id="UP000751190">
    <property type="component" value="Unassembled WGS sequence"/>
</dbReference>
<evidence type="ECO:0000256" key="4">
    <source>
        <dbReference type="ARBA" id="ARBA00023078"/>
    </source>
</evidence>
<dbReference type="OrthoDB" id="2860at2759"/>
<evidence type="ECO:0000256" key="5">
    <source>
        <dbReference type="ARBA" id="ARBA00023136"/>
    </source>
</evidence>
<accession>A0A8J5XF61</accession>
<keyword evidence="9" id="KW-1185">Reference proteome</keyword>
<evidence type="ECO:0000256" key="2">
    <source>
        <dbReference type="ARBA" id="ARBA00009838"/>
    </source>
</evidence>